<dbReference type="SUPFAM" id="SSF47175">
    <property type="entry name" value="Cytochromes"/>
    <property type="match status" value="1"/>
</dbReference>
<dbReference type="Proteomes" id="UP000568664">
    <property type="component" value="Unassembled WGS sequence"/>
</dbReference>
<dbReference type="InterPro" id="IPR009155">
    <property type="entry name" value="Cyt_b562"/>
</dbReference>
<dbReference type="RefSeq" id="WP_169073283.1">
    <property type="nucleotide sequence ID" value="NZ_JABBXH010000001.1"/>
</dbReference>
<organism evidence="4 5">
    <name type="scientific">Thalassotalea algicola</name>
    <dbReference type="NCBI Taxonomy" id="2716224"/>
    <lineage>
        <taxon>Bacteria</taxon>
        <taxon>Pseudomonadati</taxon>
        <taxon>Pseudomonadota</taxon>
        <taxon>Gammaproteobacteria</taxon>
        <taxon>Alteromonadales</taxon>
        <taxon>Colwelliaceae</taxon>
        <taxon>Thalassotalea</taxon>
    </lineage>
</organism>
<reference evidence="4 5" key="1">
    <citation type="submission" date="2020-04" db="EMBL/GenBank/DDBJ databases">
        <title>Thalassotalea sp. M1531, isolated from the surface of marine red alga.</title>
        <authorList>
            <person name="Pang L."/>
            <person name="Lu D.-C."/>
        </authorList>
    </citation>
    <scope>NUCLEOTIDE SEQUENCE [LARGE SCALE GENOMIC DNA]</scope>
    <source>
        <strain evidence="4 5">M1531</strain>
    </source>
</reference>
<dbReference type="InterPro" id="IPR010980">
    <property type="entry name" value="Cyt_c/b562"/>
</dbReference>
<evidence type="ECO:0000256" key="2">
    <source>
        <dbReference type="ARBA" id="ARBA00022729"/>
    </source>
</evidence>
<evidence type="ECO:0000313" key="5">
    <source>
        <dbReference type="Proteomes" id="UP000568664"/>
    </source>
</evidence>
<evidence type="ECO:0000256" key="1">
    <source>
        <dbReference type="ARBA" id="ARBA00005523"/>
    </source>
</evidence>
<protein>
    <recommendedName>
        <fullName evidence="6">Cytochrome c</fullName>
    </recommendedName>
</protein>
<dbReference type="AlphaFoldDB" id="A0A7Y0Q5C2"/>
<evidence type="ECO:0008006" key="6">
    <source>
        <dbReference type="Google" id="ProtNLM"/>
    </source>
</evidence>
<dbReference type="EMBL" id="JABBXH010000001">
    <property type="protein sequence ID" value="NMP29931.1"/>
    <property type="molecule type" value="Genomic_DNA"/>
</dbReference>
<proteinExistence type="inferred from homology"/>
<keyword evidence="5" id="KW-1185">Reference proteome</keyword>
<sequence length="143" mass="15199">MKKLIVPVLLSSLAFAAPSMAAHPMCGKTELADVMGDMKDQMKAVKKAAKSGDIAKVTAIANELLASVDKADQYVPLVISDKKELNATQQADFKDYQNGIKFLKGAVTDLASAKDIGAIKMALGKIGKASKKGHKAFKMDCDK</sequence>
<comment type="caution">
    <text evidence="4">The sequence shown here is derived from an EMBL/GenBank/DDBJ whole genome shotgun (WGS) entry which is preliminary data.</text>
</comment>
<evidence type="ECO:0000256" key="3">
    <source>
        <dbReference type="SAM" id="SignalP"/>
    </source>
</evidence>
<dbReference type="Pfam" id="PF07361">
    <property type="entry name" value="Cytochrom_B562"/>
    <property type="match status" value="1"/>
</dbReference>
<comment type="similarity">
    <text evidence="1">Belongs to the cytochrome b562 family.</text>
</comment>
<feature type="chain" id="PRO_5031397718" description="Cytochrome c" evidence="3">
    <location>
        <begin position="22"/>
        <end position="143"/>
    </location>
</feature>
<accession>A0A7Y0Q5C2</accession>
<dbReference type="GO" id="GO:0022900">
    <property type="term" value="P:electron transport chain"/>
    <property type="evidence" value="ECO:0007669"/>
    <property type="project" value="InterPro"/>
</dbReference>
<dbReference type="GO" id="GO:0042597">
    <property type="term" value="C:periplasmic space"/>
    <property type="evidence" value="ECO:0007669"/>
    <property type="project" value="InterPro"/>
</dbReference>
<feature type="signal peptide" evidence="3">
    <location>
        <begin position="1"/>
        <end position="21"/>
    </location>
</feature>
<evidence type="ECO:0000313" key="4">
    <source>
        <dbReference type="EMBL" id="NMP29931.1"/>
    </source>
</evidence>
<name>A0A7Y0Q5C2_9GAMM</name>
<dbReference type="GO" id="GO:0020037">
    <property type="term" value="F:heme binding"/>
    <property type="evidence" value="ECO:0007669"/>
    <property type="project" value="InterPro"/>
</dbReference>
<dbReference type="GO" id="GO:0005506">
    <property type="term" value="F:iron ion binding"/>
    <property type="evidence" value="ECO:0007669"/>
    <property type="project" value="InterPro"/>
</dbReference>
<keyword evidence="2 3" id="KW-0732">Signal</keyword>
<dbReference type="GO" id="GO:0009055">
    <property type="term" value="F:electron transfer activity"/>
    <property type="evidence" value="ECO:0007669"/>
    <property type="project" value="InterPro"/>
</dbReference>
<dbReference type="Gene3D" id="1.20.120.10">
    <property type="entry name" value="Cytochrome c/b562"/>
    <property type="match status" value="1"/>
</dbReference>
<gene>
    <name evidence="4" type="ORF">HII17_00030</name>
</gene>